<dbReference type="VEuPathDB" id="FungiDB:PHYBLDRAFT_121739"/>
<dbReference type="Proteomes" id="UP000077315">
    <property type="component" value="Unassembled WGS sequence"/>
</dbReference>
<reference evidence="4" key="1">
    <citation type="submission" date="2015-06" db="EMBL/GenBank/DDBJ databases">
        <title>Expansion of signal transduction pathways in fungi by whole-genome duplication.</title>
        <authorList>
            <consortium name="DOE Joint Genome Institute"/>
            <person name="Corrochano L.M."/>
            <person name="Kuo A."/>
            <person name="Marcet-Houben M."/>
            <person name="Polaino S."/>
            <person name="Salamov A."/>
            <person name="Villalobos J.M."/>
            <person name="Alvarez M.I."/>
            <person name="Avalos J."/>
            <person name="Benito E.P."/>
            <person name="Benoit I."/>
            <person name="Burger G."/>
            <person name="Camino L.P."/>
            <person name="Canovas D."/>
            <person name="Cerda-Olmedo E."/>
            <person name="Cheng J.-F."/>
            <person name="Dominguez A."/>
            <person name="Elias M."/>
            <person name="Eslava A.P."/>
            <person name="Glaser F."/>
            <person name="Grimwood J."/>
            <person name="Gutierrez G."/>
            <person name="Heitman J."/>
            <person name="Henrissat B."/>
            <person name="Iturriaga E.A."/>
            <person name="Lang B.F."/>
            <person name="Lavin J.L."/>
            <person name="Lee S."/>
            <person name="Li W."/>
            <person name="Lindquist E."/>
            <person name="Lopez-Garcia S."/>
            <person name="Luque E.M."/>
            <person name="Marcos A.T."/>
            <person name="Martin J."/>
            <person name="McCluskey K."/>
            <person name="Medina H.R."/>
            <person name="Miralles-Duran A."/>
            <person name="Miyazaki A."/>
            <person name="Munoz-Torres E."/>
            <person name="Oguiza J.A."/>
            <person name="Ohm R."/>
            <person name="Olmedo M."/>
            <person name="Orejas M."/>
            <person name="Ortiz-Castellanos L."/>
            <person name="Pisabarro A.G."/>
            <person name="Rodriguez-Romero J."/>
            <person name="Ruiz-Herrera J."/>
            <person name="Ruiz-Vazquez R."/>
            <person name="Sanz C."/>
            <person name="Schackwitz W."/>
            <person name="Schmutz J."/>
            <person name="Shahriari M."/>
            <person name="Shelest E."/>
            <person name="Silva-Franco F."/>
            <person name="Soanes D."/>
            <person name="Syed K."/>
            <person name="Tagua V.G."/>
            <person name="Talbot N.J."/>
            <person name="Thon M."/>
            <person name="De vries R.P."/>
            <person name="Wiebenga A."/>
            <person name="Yadav J.S."/>
            <person name="Braun E.L."/>
            <person name="Baker S."/>
            <person name="Garre V."/>
            <person name="Horwitz B."/>
            <person name="Torres-Martinez S."/>
            <person name="Idnurm A."/>
            <person name="Herrera-Estrella A."/>
            <person name="Gabaldon T."/>
            <person name="Grigoriev I.V."/>
        </authorList>
    </citation>
    <scope>NUCLEOTIDE SEQUENCE [LARGE SCALE GENOMIC DNA]</scope>
    <source>
        <strain evidence="4">NRRL 1555(-)</strain>
    </source>
</reference>
<dbReference type="RefSeq" id="XP_018298220.1">
    <property type="nucleotide sequence ID" value="XM_018428825.1"/>
</dbReference>
<protein>
    <recommendedName>
        <fullName evidence="2">GP-PDE domain-containing protein</fullName>
    </recommendedName>
</protein>
<dbReference type="AlphaFoldDB" id="A0A167QS62"/>
<dbReference type="PROSITE" id="PS51704">
    <property type="entry name" value="GP_PDE"/>
    <property type="match status" value="1"/>
</dbReference>
<feature type="signal peptide" evidence="1">
    <location>
        <begin position="1"/>
        <end position="18"/>
    </location>
</feature>
<dbReference type="GO" id="GO:0008081">
    <property type="term" value="F:phosphoric diester hydrolase activity"/>
    <property type="evidence" value="ECO:0007669"/>
    <property type="project" value="InterPro"/>
</dbReference>
<dbReference type="EMBL" id="KV440972">
    <property type="protein sequence ID" value="OAD80180.1"/>
    <property type="molecule type" value="Genomic_DNA"/>
</dbReference>
<dbReference type="STRING" id="763407.A0A167QS62"/>
<gene>
    <name evidence="3" type="ORF">PHYBLDRAFT_121739</name>
</gene>
<dbReference type="PANTHER" id="PTHR43805">
    <property type="entry name" value="GLYCEROPHOSPHORYL DIESTER PHOSPHODIESTERASE"/>
    <property type="match status" value="1"/>
</dbReference>
<dbReference type="PANTHER" id="PTHR43805:SF1">
    <property type="entry name" value="GP-PDE DOMAIN-CONTAINING PROTEIN"/>
    <property type="match status" value="1"/>
</dbReference>
<dbReference type="FunCoup" id="A0A167QS62">
    <property type="interactions" value="137"/>
</dbReference>
<dbReference type="SUPFAM" id="SSF51695">
    <property type="entry name" value="PLC-like phosphodiesterases"/>
    <property type="match status" value="1"/>
</dbReference>
<dbReference type="OrthoDB" id="1470350at2759"/>
<accession>A0A167QS62</accession>
<dbReference type="Gene3D" id="3.20.20.190">
    <property type="entry name" value="Phosphatidylinositol (PI) phosphodiesterase"/>
    <property type="match status" value="1"/>
</dbReference>
<dbReference type="GeneID" id="28989731"/>
<keyword evidence="1" id="KW-0732">Signal</keyword>
<sequence>MKQLLIYISLIIVPDVIAHRGYSGKYPENTLISYEEALRANTTALEGDIRLSKDGEVVIMHDLTLQRTSTGNGAVFDHNWVGYIDGLFTKTEPPQPIPRLKDVFDILIRPDVVAKNTYMIVDIKFDNQLEILDAVQVLLEEYKAHTSLRKQLVFGIWDLRFLERAKQLFIGYQLCFIGLSLGAARKHFLHELDNISLPYAALVDQEGQDFIKEAHSLGKRVFCWTINNIEQMHQCVAWGLDGVIGDNVDTLIENVRTTVNAMSPEEFEKYVEASNNLMGKRSRLYYYIIKKSMSLISWKFIGI</sequence>
<dbReference type="InParanoid" id="A0A167QS62"/>
<dbReference type="InterPro" id="IPR017946">
    <property type="entry name" value="PLC-like_Pdiesterase_TIM-brl"/>
</dbReference>
<feature type="domain" description="GP-PDE" evidence="2">
    <location>
        <begin position="14"/>
        <end position="255"/>
    </location>
</feature>
<feature type="chain" id="PRO_5007891682" description="GP-PDE domain-containing protein" evidence="1">
    <location>
        <begin position="19"/>
        <end position="303"/>
    </location>
</feature>
<dbReference type="GO" id="GO:0006629">
    <property type="term" value="P:lipid metabolic process"/>
    <property type="evidence" value="ECO:0007669"/>
    <property type="project" value="InterPro"/>
</dbReference>
<proteinExistence type="predicted"/>
<keyword evidence="4" id="KW-1185">Reference proteome</keyword>
<organism evidence="3 4">
    <name type="scientific">Phycomyces blakesleeanus (strain ATCC 8743b / DSM 1359 / FGSC 10004 / NBRC 33097 / NRRL 1555)</name>
    <dbReference type="NCBI Taxonomy" id="763407"/>
    <lineage>
        <taxon>Eukaryota</taxon>
        <taxon>Fungi</taxon>
        <taxon>Fungi incertae sedis</taxon>
        <taxon>Mucoromycota</taxon>
        <taxon>Mucoromycotina</taxon>
        <taxon>Mucoromycetes</taxon>
        <taxon>Mucorales</taxon>
        <taxon>Phycomycetaceae</taxon>
        <taxon>Phycomyces</taxon>
    </lineage>
</organism>
<evidence type="ECO:0000256" key="1">
    <source>
        <dbReference type="SAM" id="SignalP"/>
    </source>
</evidence>
<evidence type="ECO:0000259" key="2">
    <source>
        <dbReference type="PROSITE" id="PS51704"/>
    </source>
</evidence>
<evidence type="ECO:0000313" key="4">
    <source>
        <dbReference type="Proteomes" id="UP000077315"/>
    </source>
</evidence>
<dbReference type="InterPro" id="IPR030395">
    <property type="entry name" value="GP_PDE_dom"/>
</dbReference>
<name>A0A167QS62_PHYB8</name>
<evidence type="ECO:0000313" key="3">
    <source>
        <dbReference type="EMBL" id="OAD80180.1"/>
    </source>
</evidence>
<dbReference type="Pfam" id="PF03009">
    <property type="entry name" value="GDPD"/>
    <property type="match status" value="1"/>
</dbReference>